<evidence type="ECO:0000313" key="1">
    <source>
        <dbReference type="EMBL" id="MBW8687196.1"/>
    </source>
</evidence>
<reference evidence="1 2" key="1">
    <citation type="submission" date="2021-08" db="EMBL/GenBank/DDBJ databases">
        <title>The genome sequence of Chitinophaga sp. B61.</title>
        <authorList>
            <person name="Zhang X."/>
        </authorList>
    </citation>
    <scope>NUCLEOTIDE SEQUENCE [LARGE SCALE GENOMIC DNA]</scope>
    <source>
        <strain evidence="1 2">B61</strain>
    </source>
</reference>
<gene>
    <name evidence="1" type="ORF">K1Y79_22855</name>
</gene>
<dbReference type="Proteomes" id="UP000812961">
    <property type="component" value="Unassembled WGS sequence"/>
</dbReference>
<protein>
    <submittedName>
        <fullName evidence="1">Ubiquinone biosynthesis protein COQ4</fullName>
    </submittedName>
</protein>
<proteinExistence type="predicted"/>
<sequence length="184" mass="20615">MESGNLTPSQPVIIHRNVDPWQDDGQLTLTAAYARYMKMYAITPDTHIPWIVKLIENPASPLPLSGAVTLYRHDFIHCLLGRGLTNADEAFVIGFTMGSVPKLKKLEVACFKFVSRYLYPGKFRLTKAEVDIFSDAVRLAKATTGLCSLEDFDPDPLLNKSLAEVRQLLGIPVRKLTYTMFPNN</sequence>
<accession>A0ABS7GIQ0</accession>
<comment type="caution">
    <text evidence="1">The sequence shown here is derived from an EMBL/GenBank/DDBJ whole genome shotgun (WGS) entry which is preliminary data.</text>
</comment>
<keyword evidence="1" id="KW-0830">Ubiquinone</keyword>
<evidence type="ECO:0000313" key="2">
    <source>
        <dbReference type="Proteomes" id="UP000812961"/>
    </source>
</evidence>
<organism evidence="1 2">
    <name type="scientific">Chitinophaga rhizophila</name>
    <dbReference type="NCBI Taxonomy" id="2866212"/>
    <lineage>
        <taxon>Bacteria</taxon>
        <taxon>Pseudomonadati</taxon>
        <taxon>Bacteroidota</taxon>
        <taxon>Chitinophagia</taxon>
        <taxon>Chitinophagales</taxon>
        <taxon>Chitinophagaceae</taxon>
        <taxon>Chitinophaga</taxon>
    </lineage>
</organism>
<name>A0ABS7GIQ0_9BACT</name>
<dbReference type="RefSeq" id="WP_220252518.1">
    <property type="nucleotide sequence ID" value="NZ_JAICCF010000004.1"/>
</dbReference>
<keyword evidence="2" id="KW-1185">Reference proteome</keyword>
<dbReference type="EMBL" id="JAICCF010000004">
    <property type="protein sequence ID" value="MBW8687196.1"/>
    <property type="molecule type" value="Genomic_DNA"/>
</dbReference>